<gene>
    <name evidence="5" type="ORF">LX83_005244</name>
</gene>
<protein>
    <submittedName>
        <fullName evidence="5">GntR family transcriptional regulator</fullName>
    </submittedName>
</protein>
<dbReference type="SMART" id="SM00345">
    <property type="entry name" value="HTH_GNTR"/>
    <property type="match status" value="1"/>
</dbReference>
<dbReference type="SUPFAM" id="SSF46785">
    <property type="entry name" value="Winged helix' DNA-binding domain"/>
    <property type="match status" value="1"/>
</dbReference>
<dbReference type="Pfam" id="PF00392">
    <property type="entry name" value="GntR"/>
    <property type="match status" value="1"/>
</dbReference>
<keyword evidence="2" id="KW-0238">DNA-binding</keyword>
<evidence type="ECO:0000259" key="4">
    <source>
        <dbReference type="PROSITE" id="PS50949"/>
    </source>
</evidence>
<dbReference type="InterPro" id="IPR036390">
    <property type="entry name" value="WH_DNA-bd_sf"/>
</dbReference>
<dbReference type="PANTHER" id="PTHR44846:SF1">
    <property type="entry name" value="MANNOSYL-D-GLYCERATE TRANSPORT_METABOLISM SYSTEM REPRESSOR MNGR-RELATED"/>
    <property type="match status" value="1"/>
</dbReference>
<dbReference type="GO" id="GO:0003677">
    <property type="term" value="F:DNA binding"/>
    <property type="evidence" value="ECO:0007669"/>
    <property type="project" value="UniProtKB-KW"/>
</dbReference>
<evidence type="ECO:0000313" key="5">
    <source>
        <dbReference type="EMBL" id="MCP2168366.1"/>
    </source>
</evidence>
<dbReference type="InterPro" id="IPR000524">
    <property type="entry name" value="Tscrpt_reg_HTH_GntR"/>
</dbReference>
<evidence type="ECO:0000256" key="2">
    <source>
        <dbReference type="ARBA" id="ARBA00023125"/>
    </source>
</evidence>
<dbReference type="InterPro" id="IPR050679">
    <property type="entry name" value="Bact_HTH_transcr_reg"/>
</dbReference>
<feature type="domain" description="HTH gntR-type" evidence="4">
    <location>
        <begin position="9"/>
        <end position="77"/>
    </location>
</feature>
<dbReference type="EMBL" id="JAMTCK010000013">
    <property type="protein sequence ID" value="MCP2168366.1"/>
    <property type="molecule type" value="Genomic_DNA"/>
</dbReference>
<dbReference type="PANTHER" id="PTHR44846">
    <property type="entry name" value="MANNOSYL-D-GLYCERATE TRANSPORT/METABOLISM SYSTEM REPRESSOR MNGR-RELATED"/>
    <property type="match status" value="1"/>
</dbReference>
<dbReference type="RefSeq" id="WP_253776131.1">
    <property type="nucleotide sequence ID" value="NZ_JAMTCK010000013.1"/>
</dbReference>
<dbReference type="PRINTS" id="PR00035">
    <property type="entry name" value="HTHGNTR"/>
</dbReference>
<dbReference type="Gene3D" id="1.10.10.10">
    <property type="entry name" value="Winged helix-like DNA-binding domain superfamily/Winged helix DNA-binding domain"/>
    <property type="match status" value="1"/>
</dbReference>
<accession>A0AAE3KHK1</accession>
<proteinExistence type="predicted"/>
<dbReference type="SUPFAM" id="SSF64288">
    <property type="entry name" value="Chorismate lyase-like"/>
    <property type="match status" value="1"/>
</dbReference>
<keyword evidence="3" id="KW-0804">Transcription</keyword>
<name>A0AAE3KHK1_9PSEU</name>
<evidence type="ECO:0000313" key="6">
    <source>
        <dbReference type="Proteomes" id="UP001206128"/>
    </source>
</evidence>
<evidence type="ECO:0000256" key="1">
    <source>
        <dbReference type="ARBA" id="ARBA00023015"/>
    </source>
</evidence>
<dbReference type="GO" id="GO:0003700">
    <property type="term" value="F:DNA-binding transcription factor activity"/>
    <property type="evidence" value="ECO:0007669"/>
    <property type="project" value="InterPro"/>
</dbReference>
<dbReference type="InterPro" id="IPR036388">
    <property type="entry name" value="WH-like_DNA-bd_sf"/>
</dbReference>
<keyword evidence="6" id="KW-1185">Reference proteome</keyword>
<dbReference type="CDD" id="cd07377">
    <property type="entry name" value="WHTH_GntR"/>
    <property type="match status" value="1"/>
</dbReference>
<reference evidence="5" key="1">
    <citation type="submission" date="2022-06" db="EMBL/GenBank/DDBJ databases">
        <title>Genomic Encyclopedia of Archaeal and Bacterial Type Strains, Phase II (KMG-II): from individual species to whole genera.</title>
        <authorList>
            <person name="Goeker M."/>
        </authorList>
    </citation>
    <scope>NUCLEOTIDE SEQUENCE</scope>
    <source>
        <strain evidence="5">DSM 43935</strain>
    </source>
</reference>
<dbReference type="InterPro" id="IPR028978">
    <property type="entry name" value="Chorismate_lyase_/UTRA_dom_sf"/>
</dbReference>
<keyword evidence="1" id="KW-0805">Transcription regulation</keyword>
<dbReference type="Pfam" id="PF07702">
    <property type="entry name" value="UTRA"/>
    <property type="match status" value="1"/>
</dbReference>
<dbReference type="InterPro" id="IPR011663">
    <property type="entry name" value="UTRA"/>
</dbReference>
<evidence type="ECO:0000256" key="3">
    <source>
        <dbReference type="ARBA" id="ARBA00023163"/>
    </source>
</evidence>
<organism evidence="5 6">
    <name type="scientific">Goodfellowiella coeruleoviolacea</name>
    <dbReference type="NCBI Taxonomy" id="334858"/>
    <lineage>
        <taxon>Bacteria</taxon>
        <taxon>Bacillati</taxon>
        <taxon>Actinomycetota</taxon>
        <taxon>Actinomycetes</taxon>
        <taxon>Pseudonocardiales</taxon>
        <taxon>Pseudonocardiaceae</taxon>
        <taxon>Goodfellowiella</taxon>
    </lineage>
</organism>
<dbReference type="SMART" id="SM00866">
    <property type="entry name" value="UTRA"/>
    <property type="match status" value="1"/>
</dbReference>
<dbReference type="Gene3D" id="3.40.1410.10">
    <property type="entry name" value="Chorismate lyase-like"/>
    <property type="match status" value="1"/>
</dbReference>
<dbReference type="PROSITE" id="PS50949">
    <property type="entry name" value="HTH_GNTR"/>
    <property type="match status" value="1"/>
</dbReference>
<sequence>MVRPPGPDRPLYARIAAVLKSRVLAGTYPPGSRLPGEDDLAAVMGVSRSTIRQAIADLRRAGYVTSQRGSGTYVAAELPVEPLSPRSGPVYTGFLDDLDNEAHHVRETHRDRRDLVADQRLAADLRVPEGSPVVAFTAVRARHGTVYGVATDVLPAHVAAAITPEVLDRSPTTPDALTNAGHRVVESLQRVEPTLLDAATAARCGVAPGAPALLLTGIAYDQHHTPVDSYTLTIVAGYGIGLHLTRANPIAATHPPTPPPATP</sequence>
<dbReference type="Proteomes" id="UP001206128">
    <property type="component" value="Unassembled WGS sequence"/>
</dbReference>
<dbReference type="AlphaFoldDB" id="A0AAE3KHK1"/>
<comment type="caution">
    <text evidence="5">The sequence shown here is derived from an EMBL/GenBank/DDBJ whole genome shotgun (WGS) entry which is preliminary data.</text>
</comment>
<dbReference type="GO" id="GO:0045892">
    <property type="term" value="P:negative regulation of DNA-templated transcription"/>
    <property type="evidence" value="ECO:0007669"/>
    <property type="project" value="TreeGrafter"/>
</dbReference>